<evidence type="ECO:0008006" key="3">
    <source>
        <dbReference type="Google" id="ProtNLM"/>
    </source>
</evidence>
<dbReference type="EMBL" id="CABWMH010000052">
    <property type="protein sequence ID" value="VXC59661.1"/>
    <property type="molecule type" value="Genomic_DNA"/>
</dbReference>
<sequence length="242" mass="27222">MAPTVNSGNYAKDLSKAPSFDGVSHCITHDFIIPDDTTIYRIVEKAYVGAEYGYVAEVHQLAFHSPDFIEDEIDRLRENDESEEEVVRQIIQLGMEVVQPYVVVARFAYDPIQILDPNQQPVSGIQIRGAYVAPQRAGAGLAGQIYRQLVLIHGLLVCDNAQTEYGAALWAGTIRNVVGRVDIYDCARQQYIQELGDKGIGVNGFIPWDLNAVQPHQFQLTRWVRYKFEIRSCSHIVLVVSR</sequence>
<gene>
    <name evidence="1" type="ORF">PANT111_560053</name>
</gene>
<proteinExistence type="predicted"/>
<dbReference type="Proteomes" id="UP000433737">
    <property type="component" value="Unassembled WGS sequence"/>
</dbReference>
<dbReference type="AlphaFoldDB" id="A0AAX3JC53"/>
<evidence type="ECO:0000313" key="1">
    <source>
        <dbReference type="EMBL" id="VXC59661.1"/>
    </source>
</evidence>
<organism evidence="1 2">
    <name type="scientific">Pantoea brenneri</name>
    <dbReference type="NCBI Taxonomy" id="472694"/>
    <lineage>
        <taxon>Bacteria</taxon>
        <taxon>Pseudomonadati</taxon>
        <taxon>Pseudomonadota</taxon>
        <taxon>Gammaproteobacteria</taxon>
        <taxon>Enterobacterales</taxon>
        <taxon>Erwiniaceae</taxon>
        <taxon>Pantoea</taxon>
    </lineage>
</organism>
<reference evidence="1 2" key="1">
    <citation type="submission" date="2019-10" db="EMBL/GenBank/DDBJ databases">
        <authorList>
            <person name="Karimi E."/>
        </authorList>
    </citation>
    <scope>NUCLEOTIDE SEQUENCE [LARGE SCALE GENOMIC DNA]</scope>
    <source>
        <strain evidence="1">Pantoea sp. 111</strain>
    </source>
</reference>
<name>A0AAX3JC53_9GAMM</name>
<accession>A0AAX3JC53</accession>
<protein>
    <recommendedName>
        <fullName evidence="3">N-acetyltransferase domain-containing protein</fullName>
    </recommendedName>
</protein>
<evidence type="ECO:0000313" key="2">
    <source>
        <dbReference type="Proteomes" id="UP000433737"/>
    </source>
</evidence>
<dbReference type="RefSeq" id="WP_159224231.1">
    <property type="nucleotide sequence ID" value="NZ_LR733503.1"/>
</dbReference>
<comment type="caution">
    <text evidence="1">The sequence shown here is derived from an EMBL/GenBank/DDBJ whole genome shotgun (WGS) entry which is preliminary data.</text>
</comment>